<evidence type="ECO:0000256" key="6">
    <source>
        <dbReference type="HAMAP-Rule" id="MF_00227"/>
    </source>
</evidence>
<comment type="subunit">
    <text evidence="6">Consists of a catalytic RNA component (M1 or rnpB) and a protein subunit.</text>
</comment>
<dbReference type="Pfam" id="PF00825">
    <property type="entry name" value="Ribonuclease_P"/>
    <property type="match status" value="1"/>
</dbReference>
<dbReference type="Proteomes" id="UP001596162">
    <property type="component" value="Unassembled WGS sequence"/>
</dbReference>
<dbReference type="SUPFAM" id="SSF54211">
    <property type="entry name" value="Ribosomal protein S5 domain 2-like"/>
    <property type="match status" value="1"/>
</dbReference>
<proteinExistence type="inferred from homology"/>
<dbReference type="EC" id="3.1.26.5" evidence="6 7"/>
<evidence type="ECO:0000256" key="2">
    <source>
        <dbReference type="ARBA" id="ARBA00022722"/>
    </source>
</evidence>
<dbReference type="Gene3D" id="3.30.230.10">
    <property type="match status" value="1"/>
</dbReference>
<comment type="caution">
    <text evidence="8">The sequence shown here is derived from an EMBL/GenBank/DDBJ whole genome shotgun (WGS) entry which is preliminary data.</text>
</comment>
<comment type="function">
    <text evidence="6">RNaseP catalyzes the removal of the 5'-leader sequence from pre-tRNA to produce the mature 5'-terminus. It can also cleave other RNA substrates such as 4.5S RNA. The protein component plays an auxiliary but essential role in vivo by binding to the 5'-leader sequence and broadening the substrate specificity of the ribozyme.</text>
</comment>
<dbReference type="InterPro" id="IPR000100">
    <property type="entry name" value="RNase_P"/>
</dbReference>
<gene>
    <name evidence="6 8" type="primary">rnpA</name>
    <name evidence="8" type="ORF">ACFPH8_02780</name>
</gene>
<dbReference type="GO" id="GO:0004526">
    <property type="term" value="F:ribonuclease P activity"/>
    <property type="evidence" value="ECO:0007669"/>
    <property type="project" value="UniProtKB-EC"/>
</dbReference>
<keyword evidence="1 6" id="KW-0819">tRNA processing</keyword>
<keyword evidence="2 6" id="KW-0540">Nuclease</keyword>
<protein>
    <recommendedName>
        <fullName evidence="6 7">Ribonuclease P protein component</fullName>
        <shortName evidence="6">RNase P protein</shortName>
        <shortName evidence="6">RNaseP protein</shortName>
        <ecNumber evidence="6 7">3.1.26.5</ecNumber>
    </recommendedName>
    <alternativeName>
        <fullName evidence="6">Protein C5</fullName>
    </alternativeName>
</protein>
<evidence type="ECO:0000256" key="4">
    <source>
        <dbReference type="ARBA" id="ARBA00022801"/>
    </source>
</evidence>
<keyword evidence="3 6" id="KW-0255">Endonuclease</keyword>
<dbReference type="NCBIfam" id="TIGR00188">
    <property type="entry name" value="rnpA"/>
    <property type="match status" value="1"/>
</dbReference>
<dbReference type="HAMAP" id="MF_00227">
    <property type="entry name" value="RNase_P"/>
    <property type="match status" value="1"/>
</dbReference>
<organism evidence="8 9">
    <name type="scientific">Bizionia hallyeonensis</name>
    <dbReference type="NCBI Taxonomy" id="1123757"/>
    <lineage>
        <taxon>Bacteria</taxon>
        <taxon>Pseudomonadati</taxon>
        <taxon>Bacteroidota</taxon>
        <taxon>Flavobacteriia</taxon>
        <taxon>Flavobacteriales</taxon>
        <taxon>Flavobacteriaceae</taxon>
        <taxon>Bizionia</taxon>
    </lineage>
</organism>
<evidence type="ECO:0000256" key="3">
    <source>
        <dbReference type="ARBA" id="ARBA00022759"/>
    </source>
</evidence>
<dbReference type="PANTHER" id="PTHR33992:SF1">
    <property type="entry name" value="RIBONUCLEASE P PROTEIN COMPONENT"/>
    <property type="match status" value="1"/>
</dbReference>
<keyword evidence="4 6" id="KW-0378">Hydrolase</keyword>
<dbReference type="InterPro" id="IPR014721">
    <property type="entry name" value="Ribsml_uS5_D2-typ_fold_subgr"/>
</dbReference>
<keyword evidence="5 6" id="KW-0694">RNA-binding</keyword>
<evidence type="ECO:0000313" key="9">
    <source>
        <dbReference type="Proteomes" id="UP001596162"/>
    </source>
</evidence>
<comment type="catalytic activity">
    <reaction evidence="6">
        <text>Endonucleolytic cleavage of RNA, removing 5'-extranucleotides from tRNA precursor.</text>
        <dbReference type="EC" id="3.1.26.5"/>
    </reaction>
</comment>
<name>A0ABW0C4R6_9FLAO</name>
<accession>A0ABW0C4R6</accession>
<evidence type="ECO:0000256" key="7">
    <source>
        <dbReference type="NCBIfam" id="TIGR00188"/>
    </source>
</evidence>
<reference evidence="9" key="1">
    <citation type="journal article" date="2019" name="Int. J. Syst. Evol. Microbiol.">
        <title>The Global Catalogue of Microorganisms (GCM) 10K type strain sequencing project: providing services to taxonomists for standard genome sequencing and annotation.</title>
        <authorList>
            <consortium name="The Broad Institute Genomics Platform"/>
            <consortium name="The Broad Institute Genome Sequencing Center for Infectious Disease"/>
            <person name="Wu L."/>
            <person name="Ma J."/>
        </authorList>
    </citation>
    <scope>NUCLEOTIDE SEQUENCE [LARGE SCALE GENOMIC DNA]</scope>
    <source>
        <strain evidence="9">JCM 17978</strain>
    </source>
</reference>
<dbReference type="RefSeq" id="WP_376858368.1">
    <property type="nucleotide sequence ID" value="NZ_JBHSLA010000001.1"/>
</dbReference>
<evidence type="ECO:0000256" key="5">
    <source>
        <dbReference type="ARBA" id="ARBA00022884"/>
    </source>
</evidence>
<evidence type="ECO:0000313" key="8">
    <source>
        <dbReference type="EMBL" id="MFC5194245.1"/>
    </source>
</evidence>
<comment type="similarity">
    <text evidence="6">Belongs to the RnpA family.</text>
</comment>
<dbReference type="EMBL" id="JBHSLA010000001">
    <property type="protein sequence ID" value="MFC5194245.1"/>
    <property type="molecule type" value="Genomic_DNA"/>
</dbReference>
<sequence length="133" mass="15715">MDRTYNKHEKLKSKKLIDKLFTEGQSVSAYPFRMVYMETLPDDADTPIKTGVSVSKKYFKKAVDRIRIKRLMREAYRLNKTTYFNNITTSYAFMILYIGSSKPTYIQVEQSMNKLFKKFTNTTFKETSNEKIT</sequence>
<dbReference type="InterPro" id="IPR020568">
    <property type="entry name" value="Ribosomal_Su5_D2-typ_SF"/>
</dbReference>
<dbReference type="PANTHER" id="PTHR33992">
    <property type="entry name" value="RIBONUCLEASE P PROTEIN COMPONENT"/>
    <property type="match status" value="1"/>
</dbReference>
<keyword evidence="9" id="KW-1185">Reference proteome</keyword>
<evidence type="ECO:0000256" key="1">
    <source>
        <dbReference type="ARBA" id="ARBA00022694"/>
    </source>
</evidence>